<gene>
    <name evidence="3" type="ORF">GRF29_1536g375800</name>
</gene>
<evidence type="ECO:0000313" key="3">
    <source>
        <dbReference type="EMBL" id="KAK3197040.1"/>
    </source>
</evidence>
<dbReference type="Gene3D" id="3.90.550.20">
    <property type="match status" value="1"/>
</dbReference>
<evidence type="ECO:0000256" key="1">
    <source>
        <dbReference type="ARBA" id="ARBA00009003"/>
    </source>
</evidence>
<comment type="similarity">
    <text evidence="1">Belongs to the glycosyltransferase 32 family.</text>
</comment>
<dbReference type="Pfam" id="PF04488">
    <property type="entry name" value="Gly_transf_sug"/>
    <property type="match status" value="1"/>
</dbReference>
<dbReference type="PANTHER" id="PTHR46830">
    <property type="entry name" value="TRANSFERASE, PUTATIVE-RELATED"/>
    <property type="match status" value="1"/>
</dbReference>
<feature type="transmembrane region" description="Helical" evidence="2">
    <location>
        <begin position="30"/>
        <end position="50"/>
    </location>
</feature>
<dbReference type="AlphaFoldDB" id="A0AAN6RDJ7"/>
<accession>A0AAN6RDJ7</accession>
<dbReference type="InterPro" id="IPR007577">
    <property type="entry name" value="GlycoTrfase_DXD_sugar-bd_CS"/>
</dbReference>
<keyword evidence="2" id="KW-0812">Transmembrane</keyword>
<dbReference type="EMBL" id="WVTA01000021">
    <property type="protein sequence ID" value="KAK3197040.1"/>
    <property type="molecule type" value="Genomic_DNA"/>
</dbReference>
<evidence type="ECO:0000313" key="4">
    <source>
        <dbReference type="Proteomes" id="UP001280581"/>
    </source>
</evidence>
<keyword evidence="4" id="KW-1185">Reference proteome</keyword>
<dbReference type="PANTHER" id="PTHR46830:SF2">
    <property type="entry name" value="ALPHA-1,4-N-ACETYLGLUCOSAMINYLTRANSFERASE"/>
    <property type="match status" value="1"/>
</dbReference>
<keyword evidence="2" id="KW-0472">Membrane</keyword>
<sequence>MNLIPSSLEAGYTQLQTKGRVMSSSRLSKYFKIGLVLSIICFLVILLQPLSVAQKYNEKYNLVTINNAIPNFVHYVHIKASPDTKLEFRFAHFLSLYAAVLNVRASKVYIHTDYSASEIAEAGRKGGMWTKKVMNTFPELIEWKPVQVPQYAGTNENVKVKALQHKSDFLRWSTIAPIGGVYMDWDVIVLRPLKPLLNAGFAVVAGRQMHNDPNDHNGSNGEMNNGIFMTRANSLMANIMAREQSANFADEWSDNLKFMTRVAERLVSVPGEVLICDRNAFNPTTWMQEAKDQLFLTHNETSPEPREVDVSDPVEAYQTVLWNRRARAEWEWEFSSSYTIHAFGQSHYYEWVTPKKILGRTSNYGVAAWSIVKKMVKDGAISGKEDNW</sequence>
<keyword evidence="2" id="KW-1133">Transmembrane helix</keyword>
<comment type="caution">
    <text evidence="3">The sequence shown here is derived from an EMBL/GenBank/DDBJ whole genome shotgun (WGS) entry which is preliminary data.</text>
</comment>
<dbReference type="GO" id="GO:1901135">
    <property type="term" value="P:carbohydrate derivative metabolic process"/>
    <property type="evidence" value="ECO:0007669"/>
    <property type="project" value="UniProtKB-ARBA"/>
</dbReference>
<evidence type="ECO:0000256" key="2">
    <source>
        <dbReference type="SAM" id="Phobius"/>
    </source>
</evidence>
<dbReference type="SUPFAM" id="SSF53448">
    <property type="entry name" value="Nucleotide-diphospho-sugar transferases"/>
    <property type="match status" value="1"/>
</dbReference>
<proteinExistence type="inferred from homology"/>
<reference evidence="3 4" key="1">
    <citation type="submission" date="2021-02" db="EMBL/GenBank/DDBJ databases">
        <title>Genome assembly of Pseudopithomyces chartarum.</title>
        <authorList>
            <person name="Jauregui R."/>
            <person name="Singh J."/>
            <person name="Voisey C."/>
        </authorList>
    </citation>
    <scope>NUCLEOTIDE SEQUENCE [LARGE SCALE GENOMIC DNA]</scope>
    <source>
        <strain evidence="3 4">AGR01</strain>
    </source>
</reference>
<organism evidence="3 4">
    <name type="scientific">Pseudopithomyces chartarum</name>
    <dbReference type="NCBI Taxonomy" id="1892770"/>
    <lineage>
        <taxon>Eukaryota</taxon>
        <taxon>Fungi</taxon>
        <taxon>Dikarya</taxon>
        <taxon>Ascomycota</taxon>
        <taxon>Pezizomycotina</taxon>
        <taxon>Dothideomycetes</taxon>
        <taxon>Pleosporomycetidae</taxon>
        <taxon>Pleosporales</taxon>
        <taxon>Massarineae</taxon>
        <taxon>Didymosphaeriaceae</taxon>
        <taxon>Pseudopithomyces</taxon>
    </lineage>
</organism>
<dbReference type="Proteomes" id="UP001280581">
    <property type="component" value="Unassembled WGS sequence"/>
</dbReference>
<name>A0AAN6RDJ7_9PLEO</name>
<protein>
    <submittedName>
        <fullName evidence="3">Uncharacterized protein</fullName>
    </submittedName>
</protein>
<dbReference type="InterPro" id="IPR029044">
    <property type="entry name" value="Nucleotide-diphossugar_trans"/>
</dbReference>